<dbReference type="RefSeq" id="WP_117330749.1">
    <property type="nucleotide sequence ID" value="NZ_QUWK01000009.1"/>
</dbReference>
<organism evidence="1 2">
    <name type="scientific">Sphaerochaeta halotolerans</name>
    <dbReference type="NCBI Taxonomy" id="2293840"/>
    <lineage>
        <taxon>Bacteria</taxon>
        <taxon>Pseudomonadati</taxon>
        <taxon>Spirochaetota</taxon>
        <taxon>Spirochaetia</taxon>
        <taxon>Spirochaetales</taxon>
        <taxon>Sphaerochaetaceae</taxon>
        <taxon>Sphaerochaeta</taxon>
    </lineage>
</organism>
<dbReference type="AlphaFoldDB" id="A0A372MGV6"/>
<dbReference type="Proteomes" id="UP000264002">
    <property type="component" value="Unassembled WGS sequence"/>
</dbReference>
<proteinExistence type="predicted"/>
<protein>
    <recommendedName>
        <fullName evidence="3">FCD domain-containing protein</fullName>
    </recommendedName>
</protein>
<dbReference type="EMBL" id="QUWK01000009">
    <property type="protein sequence ID" value="RFU94410.1"/>
    <property type="molecule type" value="Genomic_DNA"/>
</dbReference>
<name>A0A372MGV6_9SPIR</name>
<keyword evidence="2" id="KW-1185">Reference proteome</keyword>
<sequence length="72" mass="8827">MLSKKLPAFSRLNLNTNSPLFYQRLSNQGKMQTQEEHRKILAYLEKQDRNKGEKFMFAHLWRKRNAYKRIRE</sequence>
<evidence type="ECO:0008006" key="3">
    <source>
        <dbReference type="Google" id="ProtNLM"/>
    </source>
</evidence>
<reference evidence="2" key="1">
    <citation type="submission" date="2018-08" db="EMBL/GenBank/DDBJ databases">
        <authorList>
            <person name="Grouzdev D.S."/>
            <person name="Krutkina M.S."/>
        </authorList>
    </citation>
    <scope>NUCLEOTIDE SEQUENCE [LARGE SCALE GENOMIC DNA]</scope>
    <source>
        <strain evidence="2">4-11</strain>
    </source>
</reference>
<evidence type="ECO:0000313" key="1">
    <source>
        <dbReference type="EMBL" id="RFU94410.1"/>
    </source>
</evidence>
<comment type="caution">
    <text evidence="1">The sequence shown here is derived from an EMBL/GenBank/DDBJ whole genome shotgun (WGS) entry which is preliminary data.</text>
</comment>
<reference evidence="1 2" key="2">
    <citation type="submission" date="2018-09" db="EMBL/GenBank/DDBJ databases">
        <title>Genome of Sphaerochaeta halotolerans strain 4-11.</title>
        <authorList>
            <person name="Nazina T.N."/>
            <person name="Sokolova D.S."/>
        </authorList>
    </citation>
    <scope>NUCLEOTIDE SEQUENCE [LARGE SCALE GENOMIC DNA]</scope>
    <source>
        <strain evidence="1 2">4-11</strain>
    </source>
</reference>
<evidence type="ECO:0000313" key="2">
    <source>
        <dbReference type="Proteomes" id="UP000264002"/>
    </source>
</evidence>
<accession>A0A372MGV6</accession>
<gene>
    <name evidence="1" type="ORF">DYP60_09405</name>
</gene>